<dbReference type="EMBL" id="FNGI01000001">
    <property type="protein sequence ID" value="SDK93699.1"/>
    <property type="molecule type" value="Genomic_DNA"/>
</dbReference>
<evidence type="ECO:0000256" key="3">
    <source>
        <dbReference type="ARBA" id="ARBA00022481"/>
    </source>
</evidence>
<dbReference type="RefSeq" id="WP_089725251.1">
    <property type="nucleotide sequence ID" value="NZ_FNGI01000001.1"/>
</dbReference>
<evidence type="ECO:0000313" key="16">
    <source>
        <dbReference type="EMBL" id="SDK93699.1"/>
    </source>
</evidence>
<keyword evidence="7 13" id="KW-1133">Transmembrane helix</keyword>
<evidence type="ECO:0000256" key="12">
    <source>
        <dbReference type="SAM" id="MobiDB-lite"/>
    </source>
</evidence>
<evidence type="ECO:0000256" key="11">
    <source>
        <dbReference type="PROSITE-ProRule" id="PRU00284"/>
    </source>
</evidence>
<dbReference type="GO" id="GO:0004888">
    <property type="term" value="F:transmembrane signaling receptor activity"/>
    <property type="evidence" value="ECO:0007669"/>
    <property type="project" value="InterPro"/>
</dbReference>
<keyword evidence="4" id="KW-0145">Chemotaxis</keyword>
<evidence type="ECO:0000256" key="1">
    <source>
        <dbReference type="ARBA" id="ARBA00004429"/>
    </source>
</evidence>
<dbReference type="Gene3D" id="1.20.120.30">
    <property type="entry name" value="Aspartate receptor, ligand-binding domain"/>
    <property type="match status" value="1"/>
</dbReference>
<reference evidence="16 17" key="1">
    <citation type="submission" date="2016-10" db="EMBL/GenBank/DDBJ databases">
        <authorList>
            <person name="de Groot N.N."/>
        </authorList>
    </citation>
    <scope>NUCLEOTIDE SEQUENCE [LARGE SCALE GENOMIC DNA]</scope>
    <source>
        <strain evidence="16 17">DSM 14789</strain>
    </source>
</reference>
<dbReference type="AlphaFoldDB" id="A0A1G9FZB6"/>
<dbReference type="SMART" id="SM00283">
    <property type="entry name" value="MA"/>
    <property type="match status" value="1"/>
</dbReference>
<dbReference type="InterPro" id="IPR003660">
    <property type="entry name" value="HAMP_dom"/>
</dbReference>
<feature type="region of interest" description="Disordered" evidence="12">
    <location>
        <begin position="541"/>
        <end position="568"/>
    </location>
</feature>
<dbReference type="FunFam" id="1.10.287.950:FF:000001">
    <property type="entry name" value="Methyl-accepting chemotaxis sensory transducer"/>
    <property type="match status" value="1"/>
</dbReference>
<evidence type="ECO:0000256" key="7">
    <source>
        <dbReference type="ARBA" id="ARBA00022989"/>
    </source>
</evidence>
<dbReference type="InterPro" id="IPR051310">
    <property type="entry name" value="MCP_chemotaxis"/>
</dbReference>
<dbReference type="Pfam" id="PF00672">
    <property type="entry name" value="HAMP"/>
    <property type="match status" value="1"/>
</dbReference>
<keyword evidence="5" id="KW-0997">Cell inner membrane</keyword>
<feature type="compositionally biased region" description="Polar residues" evidence="12">
    <location>
        <begin position="279"/>
        <end position="321"/>
    </location>
</feature>
<keyword evidence="8 13" id="KW-0472">Membrane</keyword>
<feature type="transmembrane region" description="Helical" evidence="13">
    <location>
        <begin position="193"/>
        <end position="213"/>
    </location>
</feature>
<keyword evidence="6 13" id="KW-0812">Transmembrane</keyword>
<evidence type="ECO:0000256" key="9">
    <source>
        <dbReference type="ARBA" id="ARBA00023224"/>
    </source>
</evidence>
<evidence type="ECO:0000256" key="10">
    <source>
        <dbReference type="ARBA" id="ARBA00029447"/>
    </source>
</evidence>
<comment type="subcellular location">
    <subcellularLocation>
        <location evidence="1">Cell inner membrane</location>
        <topology evidence="1">Multi-pass membrane protein</topology>
    </subcellularLocation>
</comment>
<keyword evidence="3" id="KW-0488">Methylation</keyword>
<dbReference type="PANTHER" id="PTHR43531">
    <property type="entry name" value="PROTEIN ICFG"/>
    <property type="match status" value="1"/>
</dbReference>
<dbReference type="Pfam" id="PF00015">
    <property type="entry name" value="MCPsignal"/>
    <property type="match status" value="1"/>
</dbReference>
<dbReference type="GO" id="GO:0006935">
    <property type="term" value="P:chemotaxis"/>
    <property type="evidence" value="ECO:0007669"/>
    <property type="project" value="UniProtKB-KW"/>
</dbReference>
<dbReference type="STRING" id="119000.SAMN05661010_00555"/>
<name>A0A1G9FZB6_9GAMM</name>
<dbReference type="Pfam" id="PF02203">
    <property type="entry name" value="TarH"/>
    <property type="match status" value="1"/>
</dbReference>
<comment type="similarity">
    <text evidence="10">Belongs to the methyl-accepting chemotaxis (MCP) protein family.</text>
</comment>
<evidence type="ECO:0000256" key="4">
    <source>
        <dbReference type="ARBA" id="ARBA00022500"/>
    </source>
</evidence>
<keyword evidence="2" id="KW-1003">Cell membrane</keyword>
<feature type="compositionally biased region" description="Low complexity" evidence="12">
    <location>
        <begin position="322"/>
        <end position="334"/>
    </location>
</feature>
<accession>A0A1G9FZB6</accession>
<evidence type="ECO:0000256" key="13">
    <source>
        <dbReference type="SAM" id="Phobius"/>
    </source>
</evidence>
<evidence type="ECO:0000256" key="8">
    <source>
        <dbReference type="ARBA" id="ARBA00023136"/>
    </source>
</evidence>
<dbReference type="InterPro" id="IPR035440">
    <property type="entry name" value="4HB_MCP_dom_sf"/>
</dbReference>
<dbReference type="Gene3D" id="1.10.287.950">
    <property type="entry name" value="Methyl-accepting chemotaxis protein"/>
    <property type="match status" value="1"/>
</dbReference>
<dbReference type="CDD" id="cd06225">
    <property type="entry name" value="HAMP"/>
    <property type="match status" value="1"/>
</dbReference>
<dbReference type="InterPro" id="IPR004090">
    <property type="entry name" value="Chemotax_Me-accpt_rcpt"/>
</dbReference>
<feature type="domain" description="Methyl-accepting transducer" evidence="14">
    <location>
        <begin position="272"/>
        <end position="501"/>
    </location>
</feature>
<evidence type="ECO:0000259" key="15">
    <source>
        <dbReference type="PROSITE" id="PS50885"/>
    </source>
</evidence>
<feature type="domain" description="HAMP" evidence="15">
    <location>
        <begin position="215"/>
        <end position="267"/>
    </location>
</feature>
<dbReference type="PROSITE" id="PS50111">
    <property type="entry name" value="CHEMOTAXIS_TRANSDUC_2"/>
    <property type="match status" value="1"/>
</dbReference>
<keyword evidence="9 11" id="KW-0807">Transducer</keyword>
<evidence type="ECO:0000256" key="5">
    <source>
        <dbReference type="ARBA" id="ARBA00022519"/>
    </source>
</evidence>
<proteinExistence type="inferred from homology"/>
<dbReference type="OrthoDB" id="2489132at2"/>
<dbReference type="PRINTS" id="PR00260">
    <property type="entry name" value="CHEMTRNSDUCR"/>
</dbReference>
<dbReference type="SUPFAM" id="SSF47170">
    <property type="entry name" value="Aspartate receptor, ligand-binding domain"/>
    <property type="match status" value="1"/>
</dbReference>
<gene>
    <name evidence="16" type="ORF">SAMN05661010_00555</name>
</gene>
<dbReference type="SUPFAM" id="SSF58104">
    <property type="entry name" value="Methyl-accepting chemotaxis protein (MCP) signaling domain"/>
    <property type="match status" value="1"/>
</dbReference>
<evidence type="ECO:0000256" key="2">
    <source>
        <dbReference type="ARBA" id="ARBA00022475"/>
    </source>
</evidence>
<evidence type="ECO:0000259" key="14">
    <source>
        <dbReference type="PROSITE" id="PS50111"/>
    </source>
</evidence>
<dbReference type="InterPro" id="IPR003122">
    <property type="entry name" value="Tar_rcpt_lig-bd"/>
</dbReference>
<dbReference type="Proteomes" id="UP000198654">
    <property type="component" value="Unassembled WGS sequence"/>
</dbReference>
<keyword evidence="17" id="KW-1185">Reference proteome</keyword>
<dbReference type="CDD" id="cd11386">
    <property type="entry name" value="MCP_signal"/>
    <property type="match status" value="1"/>
</dbReference>
<evidence type="ECO:0000256" key="6">
    <source>
        <dbReference type="ARBA" id="ARBA00022692"/>
    </source>
</evidence>
<feature type="region of interest" description="Disordered" evidence="12">
    <location>
        <begin position="279"/>
        <end position="340"/>
    </location>
</feature>
<dbReference type="SMART" id="SM00304">
    <property type="entry name" value="HAMP"/>
    <property type="match status" value="1"/>
</dbReference>
<dbReference type="GO" id="GO:0005886">
    <property type="term" value="C:plasma membrane"/>
    <property type="evidence" value="ECO:0007669"/>
    <property type="project" value="UniProtKB-SubCell"/>
</dbReference>
<dbReference type="PROSITE" id="PS50885">
    <property type="entry name" value="HAMP"/>
    <property type="match status" value="1"/>
</dbReference>
<dbReference type="PANTHER" id="PTHR43531:SF14">
    <property type="entry name" value="METHYL-ACCEPTING CHEMOTAXIS PROTEIN I-RELATED"/>
    <property type="match status" value="1"/>
</dbReference>
<feature type="compositionally biased region" description="Basic and acidic residues" evidence="12">
    <location>
        <begin position="555"/>
        <end position="568"/>
    </location>
</feature>
<sequence length="568" mass="60734">MKRFNNMSVKASWMLVLSVFTALVLGVGALGGYAVNYSQQALGTLNQVNVEQQSTLNRANTQLLELRLTLQNEYSKIMTGAVFGEAEHDELKQRLDGLRATFAGFLEIPVQPQHEALVAEVKADFQQLVDEGLAPQVAGMVEGDLSGFSDRAQRIEELNSAFYTSAVDFFVTAENDGRALYDDFQSMALSLKAAIGAAVVISLAMILFVLWGITVNVLRPLDRIVGHFEKMAEGDLSARIERRGNNEIGKLFAALARMQESLSRTVGKVRDGSQAIHTGSQSIAHGNSDLSSRTEQQAASLEETASSMEQLTSTVSQNADNARQASQLAQSASQTAERGGSVVNQVVDTMREISTRSHKVVDIIDVIDSIAFQTNILALNASVEAARAGEQGRGFAVVASEVRNLASRSADAAKQIRGLIEASVERVDAGSQLVDQAGSTMGDIVSAVQRVNDIMDEIAAASQEQSNGIGQVNLAITEMDQVTQQNARLVQEASSAANALEREASALRESVALFKLAGSVGGSRDAAQPLAIGKPLATQSSRALPAAKTAASQSVEKDESRDLEWETF</sequence>
<evidence type="ECO:0000313" key="17">
    <source>
        <dbReference type="Proteomes" id="UP000198654"/>
    </source>
</evidence>
<dbReference type="GO" id="GO:0007165">
    <property type="term" value="P:signal transduction"/>
    <property type="evidence" value="ECO:0007669"/>
    <property type="project" value="UniProtKB-KW"/>
</dbReference>
<organism evidence="16 17">
    <name type="scientific">Modicisalibacter muralis</name>
    <dbReference type="NCBI Taxonomy" id="119000"/>
    <lineage>
        <taxon>Bacteria</taxon>
        <taxon>Pseudomonadati</taxon>
        <taxon>Pseudomonadota</taxon>
        <taxon>Gammaproteobacteria</taxon>
        <taxon>Oceanospirillales</taxon>
        <taxon>Halomonadaceae</taxon>
        <taxon>Modicisalibacter</taxon>
    </lineage>
</organism>
<protein>
    <submittedName>
        <fullName evidence="16">Methyl-accepting chemotaxis sensory transducer with TarH sensor</fullName>
    </submittedName>
</protein>
<dbReference type="InterPro" id="IPR004089">
    <property type="entry name" value="MCPsignal_dom"/>
</dbReference>